<dbReference type="EMBL" id="JBHSMS010000022">
    <property type="protein sequence ID" value="MFC5510599.1"/>
    <property type="molecule type" value="Genomic_DNA"/>
</dbReference>
<proteinExistence type="predicted"/>
<evidence type="ECO:0000313" key="3">
    <source>
        <dbReference type="Proteomes" id="UP001596031"/>
    </source>
</evidence>
<gene>
    <name evidence="2" type="ORF">ACFPOU_05630</name>
</gene>
<feature type="transmembrane region" description="Helical" evidence="1">
    <location>
        <begin position="21"/>
        <end position="41"/>
    </location>
</feature>
<keyword evidence="1" id="KW-1133">Transmembrane helix</keyword>
<evidence type="ECO:0000313" key="2">
    <source>
        <dbReference type="EMBL" id="MFC5510599.1"/>
    </source>
</evidence>
<name>A0ABW0PD73_9BURK</name>
<accession>A0ABW0PD73</accession>
<dbReference type="Proteomes" id="UP001596031">
    <property type="component" value="Unassembled WGS sequence"/>
</dbReference>
<dbReference type="RefSeq" id="WP_379718055.1">
    <property type="nucleotide sequence ID" value="NZ_JBHSMS010000022.1"/>
</dbReference>
<reference evidence="3" key="1">
    <citation type="journal article" date="2019" name="Int. J. Syst. Evol. Microbiol.">
        <title>The Global Catalogue of Microorganisms (GCM) 10K type strain sequencing project: providing services to taxonomists for standard genome sequencing and annotation.</title>
        <authorList>
            <consortium name="The Broad Institute Genomics Platform"/>
            <consortium name="The Broad Institute Genome Sequencing Center for Infectious Disease"/>
            <person name="Wu L."/>
            <person name="Ma J."/>
        </authorList>
    </citation>
    <scope>NUCLEOTIDE SEQUENCE [LARGE SCALE GENOMIC DNA]</scope>
    <source>
        <strain evidence="3">CCUG 38813</strain>
    </source>
</reference>
<organism evidence="2 3">
    <name type="scientific">Massilia jejuensis</name>
    <dbReference type="NCBI Taxonomy" id="648894"/>
    <lineage>
        <taxon>Bacteria</taxon>
        <taxon>Pseudomonadati</taxon>
        <taxon>Pseudomonadota</taxon>
        <taxon>Betaproteobacteria</taxon>
        <taxon>Burkholderiales</taxon>
        <taxon>Oxalobacteraceae</taxon>
        <taxon>Telluria group</taxon>
        <taxon>Massilia</taxon>
    </lineage>
</organism>
<evidence type="ECO:0000256" key="1">
    <source>
        <dbReference type="SAM" id="Phobius"/>
    </source>
</evidence>
<keyword evidence="1" id="KW-0472">Membrane</keyword>
<protein>
    <submittedName>
        <fullName evidence="2">Uncharacterized protein</fullName>
    </submittedName>
</protein>
<keyword evidence="3" id="KW-1185">Reference proteome</keyword>
<sequence length="56" mass="6560">MKQQRKHVLEFFQKDPWPVRLVVLAMWLTFLLVLAGLLSGLPDKLKWLAFLIKGLL</sequence>
<keyword evidence="1" id="KW-0812">Transmembrane</keyword>
<comment type="caution">
    <text evidence="2">The sequence shown here is derived from an EMBL/GenBank/DDBJ whole genome shotgun (WGS) entry which is preliminary data.</text>
</comment>